<dbReference type="Gramene" id="ONK81482">
    <property type="protein sequence ID" value="ONK81482"/>
    <property type="gene ID" value="A4U43_C01F29600"/>
</dbReference>
<dbReference type="OMA" id="TEMKERC"/>
<evidence type="ECO:0000313" key="6">
    <source>
        <dbReference type="EMBL" id="ONK81482.1"/>
    </source>
</evidence>
<dbReference type="GO" id="GO:0015031">
    <property type="term" value="P:protein transport"/>
    <property type="evidence" value="ECO:0007669"/>
    <property type="project" value="UniProtKB-KW"/>
</dbReference>
<proteinExistence type="inferred from homology"/>
<reference evidence="7" key="1">
    <citation type="journal article" date="2017" name="Nat. Commun.">
        <title>The asparagus genome sheds light on the origin and evolution of a young Y chromosome.</title>
        <authorList>
            <person name="Harkess A."/>
            <person name="Zhou J."/>
            <person name="Xu C."/>
            <person name="Bowers J.E."/>
            <person name="Van der Hulst R."/>
            <person name="Ayyampalayam S."/>
            <person name="Mercati F."/>
            <person name="Riccardi P."/>
            <person name="McKain M.R."/>
            <person name="Kakrana A."/>
            <person name="Tang H."/>
            <person name="Ray J."/>
            <person name="Groenendijk J."/>
            <person name="Arikit S."/>
            <person name="Mathioni S.M."/>
            <person name="Nakano M."/>
            <person name="Shan H."/>
            <person name="Telgmann-Rauber A."/>
            <person name="Kanno A."/>
            <person name="Yue Z."/>
            <person name="Chen H."/>
            <person name="Li W."/>
            <person name="Chen Y."/>
            <person name="Xu X."/>
            <person name="Zhang Y."/>
            <person name="Luo S."/>
            <person name="Chen H."/>
            <person name="Gao J."/>
            <person name="Mao Z."/>
            <person name="Pires J.C."/>
            <person name="Luo M."/>
            <person name="Kudrna D."/>
            <person name="Wing R.A."/>
            <person name="Meyers B.C."/>
            <person name="Yi K."/>
            <person name="Kong H."/>
            <person name="Lavrijsen P."/>
            <person name="Sunseri F."/>
            <person name="Falavigna A."/>
            <person name="Ye Y."/>
            <person name="Leebens-Mack J.H."/>
            <person name="Chen G."/>
        </authorList>
    </citation>
    <scope>NUCLEOTIDE SEQUENCE [LARGE SCALE GENOMIC DNA]</scope>
    <source>
        <strain evidence="7">cv. DH0086</strain>
    </source>
</reference>
<evidence type="ECO:0000256" key="5">
    <source>
        <dbReference type="ARBA" id="ARBA00022927"/>
    </source>
</evidence>
<protein>
    <submittedName>
        <fullName evidence="6">Uncharacterized protein</fullName>
    </submittedName>
</protein>
<evidence type="ECO:0000256" key="4">
    <source>
        <dbReference type="ARBA" id="ARBA00022753"/>
    </source>
</evidence>
<keyword evidence="7" id="KW-1185">Reference proteome</keyword>
<evidence type="ECO:0000313" key="7">
    <source>
        <dbReference type="Proteomes" id="UP000243459"/>
    </source>
</evidence>
<evidence type="ECO:0000256" key="2">
    <source>
        <dbReference type="ARBA" id="ARBA00010704"/>
    </source>
</evidence>
<accession>A0A5P1FTR5</accession>
<keyword evidence="5" id="KW-0653">Protein transport</keyword>
<dbReference type="PANTHER" id="PTHR13673:SF0">
    <property type="entry name" value="VPS35 ENDOSOMAL PROTEIN-SORTING FACTOR-LIKE"/>
    <property type="match status" value="1"/>
</dbReference>
<dbReference type="GO" id="GO:0005768">
    <property type="term" value="C:endosome"/>
    <property type="evidence" value="ECO:0007669"/>
    <property type="project" value="UniProtKB-SubCell"/>
</dbReference>
<dbReference type="EMBL" id="CM007381">
    <property type="protein sequence ID" value="ONK81482.1"/>
    <property type="molecule type" value="Genomic_DNA"/>
</dbReference>
<dbReference type="PANTHER" id="PTHR13673">
    <property type="entry name" value="ESOPHAGEAL CANCER ASSOCIATED PROTEIN"/>
    <property type="match status" value="1"/>
</dbReference>
<dbReference type="GO" id="GO:0032456">
    <property type="term" value="P:endocytic recycling"/>
    <property type="evidence" value="ECO:0007669"/>
    <property type="project" value="InterPro"/>
</dbReference>
<gene>
    <name evidence="6" type="ORF">A4U43_C01F29600</name>
</gene>
<dbReference type="AlphaFoldDB" id="A0A5P1FTR5"/>
<comment type="similarity">
    <text evidence="2">Belongs to the VPS35L family.</text>
</comment>
<sequence>MMMRGLADPLASAYCHLYMAHCADSLNPGDKGYLIASISNIARLLERMIVNKETITTHSYKSNKMVMMLMEPAIEWIMKCIHIDSCNKELGGVLSEFGFCTTLSEPSKRVPCISIILHYLLKQLPAEFISMNALEVIDLYEQNKDISLEQHLNYRLLGLKLFESPPPISSIEAVLRHVSKVANQYDCLDEYLIVADAYMDIILHYSLDDSLSIFLDGILQRAENRRAVENEMDVLQSILVKLINHFDSIEDVFSLNHFTGILELLHGSSWSMVNTKILQKATSTGVISDPRTVQFLFEICQDLHNSIDISDLDSDIQRARLISSFVQMVDFGGEGEPHLTFLIECRAAFWQINELKDTLVHICNNLAVKAIKTMKKITNFLKACIAFNEVTIPSISSSVRRMNLYLETTEVALFGGLISHTEGLINSAISCLQNLNMTAGFQKSFDIDQVVSLSCKLCSILVMVPGNHEEGVTLLLRNLVSVVDCQSLTSPRIKTEILFAIVSLSASLTQTKLPYRASSSQVVSNDKLFYGDASYHKELSSLSSLALQKLVDVIEEEPNLATRGRLALDACNHLIICFKANPQLHLKCAQLIDIAKLYLHVKDKYMESTGSFFHKKFSNL</sequence>
<dbReference type="Proteomes" id="UP000243459">
    <property type="component" value="Chromosome 1"/>
</dbReference>
<keyword evidence="3" id="KW-0813">Transport</keyword>
<evidence type="ECO:0000256" key="1">
    <source>
        <dbReference type="ARBA" id="ARBA00004177"/>
    </source>
</evidence>
<comment type="subcellular location">
    <subcellularLocation>
        <location evidence="1">Endosome</location>
    </subcellularLocation>
</comment>
<name>A0A5P1FTR5_ASPOF</name>
<evidence type="ECO:0000256" key="3">
    <source>
        <dbReference type="ARBA" id="ARBA00022448"/>
    </source>
</evidence>
<keyword evidence="4" id="KW-0967">Endosome</keyword>
<organism evidence="6 7">
    <name type="scientific">Asparagus officinalis</name>
    <name type="common">Garden asparagus</name>
    <dbReference type="NCBI Taxonomy" id="4686"/>
    <lineage>
        <taxon>Eukaryota</taxon>
        <taxon>Viridiplantae</taxon>
        <taxon>Streptophyta</taxon>
        <taxon>Embryophyta</taxon>
        <taxon>Tracheophyta</taxon>
        <taxon>Spermatophyta</taxon>
        <taxon>Magnoliopsida</taxon>
        <taxon>Liliopsida</taxon>
        <taxon>Asparagales</taxon>
        <taxon>Asparagaceae</taxon>
        <taxon>Asparagoideae</taxon>
        <taxon>Asparagus</taxon>
    </lineage>
</organism>
<dbReference type="InterPro" id="IPR029705">
    <property type="entry name" value="VPS35L"/>
</dbReference>